<sequence>MISPVYHNLNKIDSVLKQEFGSDNVTLEHVEKRNSNGTSFDFKFIIESENHTVKMMIGGEEALVMENSISWAYFEDPTNESSKLIRRNNFLDSLSISVRQIFNNKMFAKPYLESVATEMINENVDAEPILERPLFVKEEKYIQVSEKALSELLDNYGMLIDDIDKVGSDQLNVNLSSKEFSGSINTANRVSIESSLNEFDVVDQAWFTDNRLNILFNGDPELYD</sequence>
<dbReference type="EMBL" id="OU342829">
    <property type="protein sequence ID" value="CAG7580664.1"/>
    <property type="molecule type" value="Genomic_DNA"/>
</dbReference>
<evidence type="ECO:0000313" key="1">
    <source>
        <dbReference type="EMBL" id="CAG7580664.1"/>
    </source>
</evidence>
<reference evidence="1" key="1">
    <citation type="submission" date="2021-06" db="EMBL/GenBank/DDBJ databases">
        <authorList>
            <person name="Gannon L."/>
            <person name="Redgwell R T."/>
            <person name="Michniewski S."/>
            <person name="Harrison D C."/>
            <person name="Millard A."/>
        </authorList>
    </citation>
    <scope>NUCLEOTIDE SEQUENCE</scope>
</reference>
<organism evidence="1">
    <name type="scientific">uncultured marine phage</name>
    <dbReference type="NCBI Taxonomy" id="707152"/>
    <lineage>
        <taxon>Viruses</taxon>
        <taxon>environmental samples</taxon>
    </lineage>
</organism>
<proteinExistence type="predicted"/>
<protein>
    <submittedName>
        <fullName evidence="1">Uncharacterized protein</fullName>
    </submittedName>
</protein>
<accession>A0A8D9C922</accession>
<gene>
    <name evidence="1" type="ORF">SLAVMIC_00514</name>
</gene>
<name>A0A8D9C922_9VIRU</name>